<keyword evidence="1" id="KW-1133">Transmembrane helix</keyword>
<gene>
    <name evidence="2" type="ORF">METZ01_LOCUS455760</name>
</gene>
<keyword evidence="1" id="KW-0472">Membrane</keyword>
<proteinExistence type="predicted"/>
<evidence type="ECO:0000256" key="1">
    <source>
        <dbReference type="SAM" id="Phobius"/>
    </source>
</evidence>
<feature type="transmembrane region" description="Helical" evidence="1">
    <location>
        <begin position="6"/>
        <end position="26"/>
    </location>
</feature>
<dbReference type="AlphaFoldDB" id="A0A383A4V1"/>
<accession>A0A383A4V1</accession>
<sequence>MTLEEGVIMGLILNGIGLPILFFAYYKAWKNHEDKIRAEEEAKKPRPWDG</sequence>
<name>A0A383A4V1_9ZZZZ</name>
<protein>
    <submittedName>
        <fullName evidence="2">Uncharacterized protein</fullName>
    </submittedName>
</protein>
<organism evidence="2">
    <name type="scientific">marine metagenome</name>
    <dbReference type="NCBI Taxonomy" id="408172"/>
    <lineage>
        <taxon>unclassified sequences</taxon>
        <taxon>metagenomes</taxon>
        <taxon>ecological metagenomes</taxon>
    </lineage>
</organism>
<keyword evidence="1" id="KW-0812">Transmembrane</keyword>
<dbReference type="EMBL" id="UINC01189284">
    <property type="protein sequence ID" value="SVE02906.1"/>
    <property type="molecule type" value="Genomic_DNA"/>
</dbReference>
<reference evidence="2" key="1">
    <citation type="submission" date="2018-05" db="EMBL/GenBank/DDBJ databases">
        <authorList>
            <person name="Lanie J.A."/>
            <person name="Ng W.-L."/>
            <person name="Kazmierczak K.M."/>
            <person name="Andrzejewski T.M."/>
            <person name="Davidsen T.M."/>
            <person name="Wayne K.J."/>
            <person name="Tettelin H."/>
            <person name="Glass J.I."/>
            <person name="Rusch D."/>
            <person name="Podicherti R."/>
            <person name="Tsui H.-C.T."/>
            <person name="Winkler M.E."/>
        </authorList>
    </citation>
    <scope>NUCLEOTIDE SEQUENCE</scope>
</reference>
<evidence type="ECO:0000313" key="2">
    <source>
        <dbReference type="EMBL" id="SVE02906.1"/>
    </source>
</evidence>